<evidence type="ECO:0000313" key="4">
    <source>
        <dbReference type="Proteomes" id="UP000604046"/>
    </source>
</evidence>
<dbReference type="Gene3D" id="1.10.443.10">
    <property type="entry name" value="Intergrase catalytic core"/>
    <property type="match status" value="1"/>
</dbReference>
<gene>
    <name evidence="3" type="ORF">SNAT2548_LOCUS1071</name>
</gene>
<dbReference type="Proteomes" id="UP000604046">
    <property type="component" value="Unassembled WGS sequence"/>
</dbReference>
<dbReference type="GO" id="GO:0006310">
    <property type="term" value="P:DNA recombination"/>
    <property type="evidence" value="ECO:0007669"/>
    <property type="project" value="UniProtKB-KW"/>
</dbReference>
<name>A0A812GZV8_9DINO</name>
<accession>A0A812GZV8</accession>
<dbReference type="SUPFAM" id="SSF56349">
    <property type="entry name" value="DNA breaking-rejoining enzymes"/>
    <property type="match status" value="1"/>
</dbReference>
<dbReference type="InterPro" id="IPR011010">
    <property type="entry name" value="DNA_brk_join_enz"/>
</dbReference>
<sequence>GGEVTLLRMDFRSALGLEGEGPPAVCYCVLKRPGGFLLALPPHFLPEEVLDGARAENFVGLLGPHISTTAPAVELSDAGEWLAPSPPRMLEVLLVDFEDAAAAGVEVLEEGLAECVPFLEVAPSLFPLATALVTFATAWISGLEGERGAGYVTAEELIPDVAPKALSRKAKPEAKKKPTVAVLAAQQLEIAEALQALTTQVQHLALSGSREERTPQQVKAPSQVSFPPRASARGALAAPVSSTIAASPVGPRTVADLLGPPPRNRGPIETVVDLEEGQAVPFSTGEEFAEGGGGGAFAAAMMAQSRALTALVAQIANASDPLSELSPGASSSLSTKGSNSRLRLQQELGARGGTFYKRVQEAALRRMEPTADLSMIGEVTAGKSVMCRYLERYGGFRDQRTWGLVQWQLGQVFDLLGSGQVEGAKDTLALLMLMVDQLVLDAGSPELGWILTLQQDPPASLFSAPSNVPGSSLRPYSHLSDPKWIATALAFVKEMETLANRRAEISRKATPASPASTHEGPPAPLSKKQHRAKLWAERKAASQPKGFWDPLSEVLEKHDQWSSPSRLGVFSVHPGVPGISPFDGVPGFCSEFDFWSWASALPRLVLSSRTSFARFLRKTFCIRHRGPCAPSSALFPLPVPDITLFDVGNPRSDPGDLAAGRDHDTLLGKVLHIVVMSLNFLHSDCRHVPEESLRRRPNEFHLKAYARPYRDADPARLKITGSGEWGLEQYLGPELRLPFLEPKVLRAIPRNALPFPDTLSENRDRTLELLKLWDSRGLLYLSFEQKQPRELTRVFGAYKTDLHDRQIGDRRGANGLEGRVRGPSRELPPGHLLTCLTVPRGSKLVGASTDRADFYHQAKISASKAEGNATGPPFRLGDLEGTKTLSRAREIAAVSLRSGVSCAEAFGASCLVSPQVPPSLLFDPQTKVYGCFKSLYQGDHAGVDFATEAHGEMLNRAGLLKAPHCLQAKRDPSRTGPWQALIIDDFFSLSVEARETDPLSSAAADLVAKAKETYKAEGVVGSPHKDVLGSEVFTAAGAQVDSSSGPLASGRVFVSAPTEKLLALSVISLRAAALPAISEELASSLSGSWISALMFRRCLFSIFDGFFALGKSDPGQASGSHLRFLPRKEAQELVLLASLAPVMMSNVAASFCDRIYCSDSSSVKGAFCSSEASPEVAASLWLSADKKGCYTRLDPEGSPNHNELEALEIDDPPRPLAFDFDALCLFAGSQPPAEACTRLGMRVSPIIDLGCSSEFDVLKPSVLEWLLYLIGTGLLFSQSAPANEFWFSRAFEKDQPRIIAACLRDCITYSEKQGPDFPPGFENIAVNEALLTHRWDVESSWRWERPRHINALETEAGVSLLRRVALQGDDARPVLIVDSSCARGALTKGRSSARLLRPSLRRSGAICVAGGVYPAFVFGPTRLNAADDPTRSVAIRSPHLPSLLEGTDEADVVALCSLTGLGKNRARWVRLILLSAESGKRRSALIKALVNFPERLCDAFPRRGLYLPASDPSSQAELFARNAVIHEHFHPRVLGDLLELLPQEGFCRFERTVDEKYWTSGAYQQGPLTGLRSPVRKFPFSTELACRVVQKIAPGFAFTSIALLCQVRSQPHRDSMNHERWPSLIFPLSVFQGGEVWVAGGAGDFTETIEGRPVKGELLKVAQGPVFLDGHRLHLTRPWVGYRKVAVAYSIKSPQLLNRDDRRTARSLGFVLPGQRKTGRHESEGKKFLDFDASLGFPGEGPAYLSFLIFTACFCITSATFLSPRNAADAARAARRTPDLPAGRLVLSRTGFKRDKLLAAFSQWLQEVGGFDLDGLLSAKPFDAEVAADWLVRYGRDLYGSGRPYWHFSETINALTSRKPVLRRQVQIAWDLCFVWQAEEPTVHHTAIPPVVLIALLAACLVWGWVREAGCFALAFGGVMRIGEVLQSCRRSLILPEDVLFSQDYVLLSIGEPKTRQRGPRHQSAKIEAQDLVQIIVLAFRGLGGDQKLWPYSPQTLRKRLDTLLARIGASPAPQGTRPIDLGSFRAGGATFLLQLCEDSELVRRRGRWASARVMETYLQEIATSLFLPSLPREQKDKIQQVAAGFTALLSQAMIWHKQEVHCSIWYRLWPRGLFCTRLGCTGDLG</sequence>
<comment type="caution">
    <text evidence="3">The sequence shown here is derived from an EMBL/GenBank/DDBJ whole genome shotgun (WGS) entry which is preliminary data.</text>
</comment>
<proteinExistence type="predicted"/>
<dbReference type="EMBL" id="CAJNDS010000057">
    <property type="protein sequence ID" value="CAE6937291.1"/>
    <property type="molecule type" value="Genomic_DNA"/>
</dbReference>
<feature type="compositionally biased region" description="Polar residues" evidence="2">
    <location>
        <begin position="215"/>
        <end position="225"/>
    </location>
</feature>
<dbReference type="InterPro" id="IPR013762">
    <property type="entry name" value="Integrase-like_cat_sf"/>
</dbReference>
<feature type="non-terminal residue" evidence="3">
    <location>
        <position position="2126"/>
    </location>
</feature>
<feature type="region of interest" description="Disordered" evidence="2">
    <location>
        <begin position="207"/>
        <end position="226"/>
    </location>
</feature>
<protein>
    <submittedName>
        <fullName evidence="3">Uncharacterized protein</fullName>
    </submittedName>
</protein>
<evidence type="ECO:0000313" key="3">
    <source>
        <dbReference type="EMBL" id="CAE6937291.1"/>
    </source>
</evidence>
<evidence type="ECO:0000256" key="1">
    <source>
        <dbReference type="ARBA" id="ARBA00023172"/>
    </source>
</evidence>
<evidence type="ECO:0000256" key="2">
    <source>
        <dbReference type="SAM" id="MobiDB-lite"/>
    </source>
</evidence>
<feature type="region of interest" description="Disordered" evidence="2">
    <location>
        <begin position="505"/>
        <end position="531"/>
    </location>
</feature>
<organism evidence="3 4">
    <name type="scientific">Symbiodinium natans</name>
    <dbReference type="NCBI Taxonomy" id="878477"/>
    <lineage>
        <taxon>Eukaryota</taxon>
        <taxon>Sar</taxon>
        <taxon>Alveolata</taxon>
        <taxon>Dinophyceae</taxon>
        <taxon>Suessiales</taxon>
        <taxon>Symbiodiniaceae</taxon>
        <taxon>Symbiodinium</taxon>
    </lineage>
</organism>
<keyword evidence="4" id="KW-1185">Reference proteome</keyword>
<dbReference type="GO" id="GO:0003677">
    <property type="term" value="F:DNA binding"/>
    <property type="evidence" value="ECO:0007669"/>
    <property type="project" value="InterPro"/>
</dbReference>
<dbReference type="GO" id="GO:0015074">
    <property type="term" value="P:DNA integration"/>
    <property type="evidence" value="ECO:0007669"/>
    <property type="project" value="InterPro"/>
</dbReference>
<reference evidence="3" key="1">
    <citation type="submission" date="2021-02" db="EMBL/GenBank/DDBJ databases">
        <authorList>
            <person name="Dougan E. K."/>
            <person name="Rhodes N."/>
            <person name="Thang M."/>
            <person name="Chan C."/>
        </authorList>
    </citation>
    <scope>NUCLEOTIDE SEQUENCE</scope>
</reference>
<keyword evidence="1" id="KW-0233">DNA recombination</keyword>
<dbReference type="OrthoDB" id="446655at2759"/>